<dbReference type="PRINTS" id="PR00757">
    <property type="entry name" value="AMINEOXDASEF"/>
</dbReference>
<evidence type="ECO:0000256" key="2">
    <source>
        <dbReference type="ARBA" id="ARBA00005995"/>
    </source>
</evidence>
<keyword evidence="6" id="KW-0285">Flavoprotein</keyword>
<keyword evidence="9" id="KW-1185">Reference proteome</keyword>
<keyword evidence="6" id="KW-0274">FAD</keyword>
<name>A0A9P4WNF6_9PLEO</name>
<dbReference type="EC" id="1.4.3.-" evidence="6"/>
<evidence type="ECO:0000256" key="3">
    <source>
        <dbReference type="ARBA" id="ARBA00023002"/>
    </source>
</evidence>
<feature type="binding site" evidence="5">
    <location>
        <position position="410"/>
    </location>
    <ligand>
        <name>FAD</name>
        <dbReference type="ChEBI" id="CHEBI:57692"/>
    </ligand>
</feature>
<keyword evidence="3 6" id="KW-0560">Oxidoreductase</keyword>
<dbReference type="Gene3D" id="3.50.50.60">
    <property type="entry name" value="FAD/NAD(P)-binding domain"/>
    <property type="match status" value="1"/>
</dbReference>
<dbReference type="InterPro" id="IPR036188">
    <property type="entry name" value="FAD/NAD-bd_sf"/>
</dbReference>
<dbReference type="EMBL" id="SWKV01000045">
    <property type="protein sequence ID" value="KAF3037078.1"/>
    <property type="molecule type" value="Genomic_DNA"/>
</dbReference>
<evidence type="ECO:0000313" key="8">
    <source>
        <dbReference type="EMBL" id="KAF3037078.1"/>
    </source>
</evidence>
<feature type="domain" description="Amine oxidase" evidence="7">
    <location>
        <begin position="16"/>
        <end position="97"/>
    </location>
</feature>
<sequence length="435" mass="46546">MPSSTSTSVLVIGGGMAGLTAACELLERNIDVTVLEASHRLGGRTESIMTKIGSRIDVGGQWIGADHHRLKLLSAQAQSTTFKTHSNGLPVLIHRNRRLSPFRPSILLGVVVVGVFDLMCRIGVPRAWNKVSIEKAIATVAPTTTTRKFLEVLTTLSAATELANTSIYALANSVPPAGGVVTMLSAEGGAQDSLIAESVGSVVDMLAHRLGTERVRTNTRVSGIEQTDNGIVVRAQSGEEFRAAKIIVTVPPPMLSSISFQPPLPAERLTLQKNTQMGVVYKAVAVFKTPFWRNRFGGECIVLDDPPRGIFDSSSPSPDGPGHLCVLVGGSPARMLDEVSPQARLELLLSPLVPLLGPKILEPVGWHEKAWHRDEFCGGGYMAIPKIGTTEGLMPMPHGRIGDVHWAGTETAREHSGYIEGAIESGQRAAREIVF</sequence>
<evidence type="ECO:0000256" key="1">
    <source>
        <dbReference type="ARBA" id="ARBA00001974"/>
    </source>
</evidence>
<comment type="similarity">
    <text evidence="2 6">Belongs to the flavin monoamine oxidase family.</text>
</comment>
<dbReference type="InterPro" id="IPR001613">
    <property type="entry name" value="Flavin_amine_oxidase"/>
</dbReference>
<dbReference type="SUPFAM" id="SSF54373">
    <property type="entry name" value="FAD-linked reductases, C-terminal domain"/>
    <property type="match status" value="1"/>
</dbReference>
<evidence type="ECO:0000259" key="7">
    <source>
        <dbReference type="Pfam" id="PF01593"/>
    </source>
</evidence>
<dbReference type="Proteomes" id="UP000758155">
    <property type="component" value="Unassembled WGS sequence"/>
</dbReference>
<evidence type="ECO:0000313" key="9">
    <source>
        <dbReference type="Proteomes" id="UP000758155"/>
    </source>
</evidence>
<evidence type="ECO:0000256" key="5">
    <source>
        <dbReference type="PIRSR" id="PIRSR601613-1"/>
    </source>
</evidence>
<dbReference type="OrthoDB" id="7777654at2759"/>
<dbReference type="Pfam" id="PF01593">
    <property type="entry name" value="Amino_oxidase"/>
    <property type="match status" value="2"/>
</dbReference>
<reference evidence="8" key="1">
    <citation type="submission" date="2019-04" db="EMBL/GenBank/DDBJ databases">
        <title>Sequencing of skin fungus with MAO and IRED activity.</title>
        <authorList>
            <person name="Marsaioli A.J."/>
            <person name="Bonatto J.M.C."/>
            <person name="Reis Junior O."/>
        </authorList>
    </citation>
    <scope>NUCLEOTIDE SEQUENCE</scope>
    <source>
        <strain evidence="8">28M1</strain>
    </source>
</reference>
<comment type="caution">
    <text evidence="8">The sequence shown here is derived from an EMBL/GenBank/DDBJ whole genome shotgun (WGS) entry which is preliminary data.</text>
</comment>
<accession>A0A9P4WNF6</accession>
<feature type="binding site" evidence="5">
    <location>
        <position position="221"/>
    </location>
    <ligand>
        <name>FAD</name>
        <dbReference type="ChEBI" id="CHEBI:57692"/>
    </ligand>
</feature>
<comment type="cofactor">
    <cofactor evidence="1 6">
        <name>FAD</name>
        <dbReference type="ChEBI" id="CHEBI:57692"/>
    </cofactor>
</comment>
<dbReference type="InterPro" id="IPR050703">
    <property type="entry name" value="Flavin_MAO"/>
</dbReference>
<comment type="catalytic activity">
    <reaction evidence="4">
        <text>a secondary aliphatic amine + O2 + H2O = a primary amine + an aldehyde + H2O2</text>
        <dbReference type="Rhea" id="RHEA:26414"/>
        <dbReference type="ChEBI" id="CHEBI:15377"/>
        <dbReference type="ChEBI" id="CHEBI:15379"/>
        <dbReference type="ChEBI" id="CHEBI:16240"/>
        <dbReference type="ChEBI" id="CHEBI:17478"/>
        <dbReference type="ChEBI" id="CHEBI:58855"/>
        <dbReference type="ChEBI" id="CHEBI:65296"/>
        <dbReference type="EC" id="1.4.3.4"/>
    </reaction>
</comment>
<protein>
    <recommendedName>
        <fullName evidence="6">Amine oxidase</fullName>
        <ecNumber evidence="6">1.4.3.-</ecNumber>
    </recommendedName>
</protein>
<organism evidence="8 9">
    <name type="scientific">Didymella heteroderae</name>
    <dbReference type="NCBI Taxonomy" id="1769908"/>
    <lineage>
        <taxon>Eukaryota</taxon>
        <taxon>Fungi</taxon>
        <taxon>Dikarya</taxon>
        <taxon>Ascomycota</taxon>
        <taxon>Pezizomycotina</taxon>
        <taxon>Dothideomycetes</taxon>
        <taxon>Pleosporomycetidae</taxon>
        <taxon>Pleosporales</taxon>
        <taxon>Pleosporineae</taxon>
        <taxon>Didymellaceae</taxon>
        <taxon>Didymella</taxon>
    </lineage>
</organism>
<feature type="domain" description="Amine oxidase" evidence="7">
    <location>
        <begin position="187"/>
        <end position="433"/>
    </location>
</feature>
<dbReference type="AlphaFoldDB" id="A0A9P4WNF6"/>
<gene>
    <name evidence="8" type="ORF">E8E12_003899</name>
</gene>
<dbReference type="SUPFAM" id="SSF51905">
    <property type="entry name" value="FAD/NAD(P)-binding domain"/>
    <property type="match status" value="1"/>
</dbReference>
<dbReference type="PANTHER" id="PTHR43563">
    <property type="entry name" value="AMINE OXIDASE"/>
    <property type="match status" value="1"/>
</dbReference>
<dbReference type="InterPro" id="IPR002937">
    <property type="entry name" value="Amino_oxidase"/>
</dbReference>
<proteinExistence type="inferred from homology"/>
<feature type="binding site" evidence="5">
    <location>
        <begin position="36"/>
        <end position="37"/>
    </location>
    <ligand>
        <name>FAD</name>
        <dbReference type="ChEBI" id="CHEBI:57692"/>
    </ligand>
</feature>
<dbReference type="PANTHER" id="PTHR43563:SF1">
    <property type="entry name" value="AMINE OXIDASE [FLAVIN-CONTAINING] B"/>
    <property type="match status" value="1"/>
</dbReference>
<dbReference type="GO" id="GO:0097621">
    <property type="term" value="F:monoamine oxidase activity"/>
    <property type="evidence" value="ECO:0007669"/>
    <property type="project" value="UniProtKB-EC"/>
</dbReference>
<evidence type="ECO:0000256" key="4">
    <source>
        <dbReference type="ARBA" id="ARBA00048448"/>
    </source>
</evidence>
<evidence type="ECO:0000256" key="6">
    <source>
        <dbReference type="RuleBase" id="RU362067"/>
    </source>
</evidence>